<evidence type="ECO:0000313" key="1">
    <source>
        <dbReference type="EMBL" id="BDR80499.1"/>
    </source>
</evidence>
<organism evidence="1 2">
    <name type="scientific">Clostridium tetani</name>
    <dbReference type="NCBI Taxonomy" id="1513"/>
    <lineage>
        <taxon>Bacteria</taxon>
        <taxon>Bacillati</taxon>
        <taxon>Bacillota</taxon>
        <taxon>Clostridia</taxon>
        <taxon>Eubacteriales</taxon>
        <taxon>Clostridiaceae</taxon>
        <taxon>Clostridium</taxon>
    </lineage>
</organism>
<reference evidence="1 2" key="1">
    <citation type="submission" date="2022-09" db="EMBL/GenBank/DDBJ databases">
        <title>complete genome sequences of Clostridium tetani str. KHSU-234311-028 isolated from soil.</title>
        <authorList>
            <person name="Sekizuka T."/>
            <person name="Shitada C."/>
            <person name="Takahashi M."/>
            <person name="Kuroda M."/>
        </authorList>
    </citation>
    <scope>NUCLEOTIDE SEQUENCE [LARGE SCALE GENOMIC DNA]</scope>
    <source>
        <strain evidence="1 2">KHSU-234311-028</strain>
    </source>
</reference>
<sequence>MRYGERPMELPKAVCLLRNYNEILKEEYIIENKEKSVDFTNSQIAISKQEYGKSKQGKTMIIVKEHFAENGKSLEELLTDVIIQYVRKIAI</sequence>
<evidence type="ECO:0000313" key="2">
    <source>
        <dbReference type="Proteomes" id="UP001321763"/>
    </source>
</evidence>
<protein>
    <submittedName>
        <fullName evidence="1">Uncharacterized protein</fullName>
    </submittedName>
</protein>
<accession>A0ABC8EBR2</accession>
<dbReference type="RefSeq" id="WP_317726637.1">
    <property type="nucleotide sequence ID" value="NZ_AP026825.1"/>
</dbReference>
<dbReference type="Proteomes" id="UP001321763">
    <property type="component" value="Chromosome"/>
</dbReference>
<name>A0ABC8EBR2_CLOTA</name>
<dbReference type="AlphaFoldDB" id="A0ABC8EBR2"/>
<gene>
    <name evidence="1" type="ORF">K234311028_07450</name>
</gene>
<dbReference type="EMBL" id="AP026818">
    <property type="protein sequence ID" value="BDR80499.1"/>
    <property type="molecule type" value="Genomic_DNA"/>
</dbReference>
<proteinExistence type="predicted"/>